<dbReference type="PANTHER" id="PTHR36617:SF5">
    <property type="entry name" value="OS05G0421675 PROTEIN"/>
    <property type="match status" value="1"/>
</dbReference>
<dbReference type="PANTHER" id="PTHR36617">
    <property type="entry name" value="PROTEIN, PUTATIVE-RELATED"/>
    <property type="match status" value="1"/>
</dbReference>
<evidence type="ECO:0000313" key="2">
    <source>
        <dbReference type="Proteomes" id="UP000265520"/>
    </source>
</evidence>
<dbReference type="AlphaFoldDB" id="A0A392V5D6"/>
<organism evidence="1 2">
    <name type="scientific">Trifolium medium</name>
    <dbReference type="NCBI Taxonomy" id="97028"/>
    <lineage>
        <taxon>Eukaryota</taxon>
        <taxon>Viridiplantae</taxon>
        <taxon>Streptophyta</taxon>
        <taxon>Embryophyta</taxon>
        <taxon>Tracheophyta</taxon>
        <taxon>Spermatophyta</taxon>
        <taxon>Magnoliopsida</taxon>
        <taxon>eudicotyledons</taxon>
        <taxon>Gunneridae</taxon>
        <taxon>Pentapetalae</taxon>
        <taxon>rosids</taxon>
        <taxon>fabids</taxon>
        <taxon>Fabales</taxon>
        <taxon>Fabaceae</taxon>
        <taxon>Papilionoideae</taxon>
        <taxon>50 kb inversion clade</taxon>
        <taxon>NPAAA clade</taxon>
        <taxon>Hologalegina</taxon>
        <taxon>IRL clade</taxon>
        <taxon>Trifolieae</taxon>
        <taxon>Trifolium</taxon>
    </lineage>
</organism>
<feature type="non-terminal residue" evidence="1">
    <location>
        <position position="1"/>
    </location>
</feature>
<keyword evidence="2" id="KW-1185">Reference proteome</keyword>
<dbReference type="Proteomes" id="UP000265520">
    <property type="component" value="Unassembled WGS sequence"/>
</dbReference>
<proteinExistence type="predicted"/>
<keyword evidence="1" id="KW-0548">Nucleotidyltransferase</keyword>
<keyword evidence="1" id="KW-0695">RNA-directed DNA polymerase</keyword>
<sequence length="70" mass="7807">PRGGWFGEIVLKKVGDGSETSFWTDTWLDETPLCVRFRLLFFLVVHKSSTMADLSSLGWGTGGGAWVLMR</sequence>
<evidence type="ECO:0000313" key="1">
    <source>
        <dbReference type="EMBL" id="MCI83518.1"/>
    </source>
</evidence>
<dbReference type="GO" id="GO:0003964">
    <property type="term" value="F:RNA-directed DNA polymerase activity"/>
    <property type="evidence" value="ECO:0007669"/>
    <property type="project" value="UniProtKB-KW"/>
</dbReference>
<comment type="caution">
    <text evidence="1">The sequence shown here is derived from an EMBL/GenBank/DDBJ whole genome shotgun (WGS) entry which is preliminary data.</text>
</comment>
<keyword evidence="1" id="KW-0808">Transferase</keyword>
<name>A0A392V5D6_9FABA</name>
<reference evidence="1 2" key="1">
    <citation type="journal article" date="2018" name="Front. Plant Sci.">
        <title>Red Clover (Trifolium pratense) and Zigzag Clover (T. medium) - A Picture of Genomic Similarities and Differences.</title>
        <authorList>
            <person name="Dluhosova J."/>
            <person name="Istvanek J."/>
            <person name="Nedelnik J."/>
            <person name="Repkova J."/>
        </authorList>
    </citation>
    <scope>NUCLEOTIDE SEQUENCE [LARGE SCALE GENOMIC DNA]</scope>
    <source>
        <strain evidence="2">cv. 10/8</strain>
        <tissue evidence="1">Leaf</tissue>
    </source>
</reference>
<dbReference type="EMBL" id="LXQA011069007">
    <property type="protein sequence ID" value="MCI83518.1"/>
    <property type="molecule type" value="Genomic_DNA"/>
</dbReference>
<protein>
    <submittedName>
        <fullName evidence="1">Putative non-LTR retroelement reverse transcriptase</fullName>
    </submittedName>
</protein>
<accession>A0A392V5D6</accession>